<evidence type="ECO:0000313" key="1">
    <source>
        <dbReference type="EMBL" id="SUZ79877.1"/>
    </source>
</evidence>
<name>A0A381QPN9_9ZZZZ</name>
<dbReference type="AlphaFoldDB" id="A0A381QPN9"/>
<proteinExistence type="predicted"/>
<accession>A0A381QPN9</accession>
<reference evidence="1" key="1">
    <citation type="submission" date="2018-05" db="EMBL/GenBank/DDBJ databases">
        <authorList>
            <person name="Lanie J.A."/>
            <person name="Ng W.-L."/>
            <person name="Kazmierczak K.M."/>
            <person name="Andrzejewski T.M."/>
            <person name="Davidsen T.M."/>
            <person name="Wayne K.J."/>
            <person name="Tettelin H."/>
            <person name="Glass J.I."/>
            <person name="Rusch D."/>
            <person name="Podicherti R."/>
            <person name="Tsui H.-C.T."/>
            <person name="Winkler M.E."/>
        </authorList>
    </citation>
    <scope>NUCLEOTIDE SEQUENCE</scope>
</reference>
<gene>
    <name evidence="1" type="ORF">METZ01_LOCUS32731</name>
</gene>
<sequence length="142" mass="15836">MSCALRFSAVCDDARTSPDGKLDLHGVYHDLSAPGFPAKQDHLVLVLVIEWGRKDHGRFQFKADLEDSEGNISLTVEGESEVRAVPEDHPPPRSQLVMPMDGVVFPKPGQYVFQVKVKGEIFRGPGIYLRDMPEEHVAQPEK</sequence>
<dbReference type="Pfam" id="PF22091">
    <property type="entry name" value="DUF6941"/>
    <property type="match status" value="1"/>
</dbReference>
<dbReference type="EMBL" id="UINC01001405">
    <property type="protein sequence ID" value="SUZ79877.1"/>
    <property type="molecule type" value="Genomic_DNA"/>
</dbReference>
<protein>
    <submittedName>
        <fullName evidence="1">Uncharacterized protein</fullName>
    </submittedName>
</protein>
<organism evidence="1">
    <name type="scientific">marine metagenome</name>
    <dbReference type="NCBI Taxonomy" id="408172"/>
    <lineage>
        <taxon>unclassified sequences</taxon>
        <taxon>metagenomes</taxon>
        <taxon>ecological metagenomes</taxon>
    </lineage>
</organism>
<dbReference type="InterPro" id="IPR054221">
    <property type="entry name" value="DUF6941"/>
</dbReference>